<evidence type="ECO:0000313" key="4">
    <source>
        <dbReference type="Proteomes" id="UP000000557"/>
    </source>
</evidence>
<dbReference type="InterPro" id="IPR018946">
    <property type="entry name" value="PhoD-like_MPP"/>
</dbReference>
<dbReference type="Pfam" id="PF09423">
    <property type="entry name" value="PhoD"/>
    <property type="match status" value="1"/>
</dbReference>
<evidence type="ECO:0000259" key="2">
    <source>
        <dbReference type="Pfam" id="PF16655"/>
    </source>
</evidence>
<evidence type="ECO:0000259" key="1">
    <source>
        <dbReference type="Pfam" id="PF09423"/>
    </source>
</evidence>
<dbReference type="PhylomeDB" id="Q7NCI8"/>
<dbReference type="Proteomes" id="UP000000557">
    <property type="component" value="Chromosome"/>
</dbReference>
<protein>
    <submittedName>
        <fullName evidence="3">Phosphodiesterase/alkaline phosphatase D</fullName>
    </submittedName>
</protein>
<dbReference type="InterPro" id="IPR052900">
    <property type="entry name" value="Phospholipid_Metab_Enz"/>
</dbReference>
<proteinExistence type="predicted"/>
<dbReference type="PANTHER" id="PTHR43606:SF2">
    <property type="entry name" value="ALKALINE PHOSPHATASE FAMILY PROTEIN (AFU_ORTHOLOGUE AFUA_5G03860)"/>
    <property type="match status" value="1"/>
</dbReference>
<dbReference type="KEGG" id="gvi:gll2991"/>
<dbReference type="PATRIC" id="fig|251221.4.peg.3020"/>
<dbReference type="eggNOG" id="COG3540">
    <property type="taxonomic scope" value="Bacteria"/>
</dbReference>
<dbReference type="AlphaFoldDB" id="Q7NCI8"/>
<dbReference type="STRING" id="251221.gene:10760495"/>
<dbReference type="CDD" id="cd07389">
    <property type="entry name" value="MPP_PhoD"/>
    <property type="match status" value="1"/>
</dbReference>
<evidence type="ECO:0000313" key="3">
    <source>
        <dbReference type="EMBL" id="BAC90932.1"/>
    </source>
</evidence>
<reference evidence="3 4" key="1">
    <citation type="journal article" date="2003" name="DNA Res.">
        <title>Complete genome structure of Gloeobacter violaceus PCC 7421, a cyanobacterium that lacks thylakoids.</title>
        <authorList>
            <person name="Nakamura Y."/>
            <person name="Kaneko T."/>
            <person name="Sato S."/>
            <person name="Mimuro M."/>
            <person name="Miyashita H."/>
            <person name="Tsuchiya T."/>
            <person name="Sasamoto S."/>
            <person name="Watanabe A."/>
            <person name="Kawashima K."/>
            <person name="Kishida Y."/>
            <person name="Kiyokawa C."/>
            <person name="Kohara M."/>
            <person name="Matsumoto M."/>
            <person name="Matsuno A."/>
            <person name="Nakazaki N."/>
            <person name="Shimpo S."/>
            <person name="Takeuchi C."/>
            <person name="Yamada M."/>
            <person name="Tabata S."/>
        </authorList>
    </citation>
    <scope>NUCLEOTIDE SEQUENCE [LARGE SCALE GENOMIC DNA]</scope>
    <source>
        <strain evidence="4">ATCC 29082 / PCC 7421</strain>
    </source>
</reference>
<feature type="domain" description="Phospholipase D N-terminal" evidence="2">
    <location>
        <begin position="36"/>
        <end position="126"/>
    </location>
</feature>
<dbReference type="SUPFAM" id="SSF56300">
    <property type="entry name" value="Metallo-dependent phosphatases"/>
    <property type="match status" value="1"/>
</dbReference>
<dbReference type="Pfam" id="PF16655">
    <property type="entry name" value="PhoD_N"/>
    <property type="match status" value="1"/>
</dbReference>
<dbReference type="OrthoDB" id="9763616at2"/>
<dbReference type="Gene3D" id="3.60.21.70">
    <property type="entry name" value="PhoD-like phosphatase"/>
    <property type="match status" value="1"/>
</dbReference>
<dbReference type="InParanoid" id="Q7NCI8"/>
<dbReference type="InterPro" id="IPR032093">
    <property type="entry name" value="PhoD_N"/>
</dbReference>
<gene>
    <name evidence="3" type="ordered locus">gll2991</name>
</gene>
<dbReference type="InterPro" id="IPR038607">
    <property type="entry name" value="PhoD-like_sf"/>
</dbReference>
<dbReference type="InterPro" id="IPR029052">
    <property type="entry name" value="Metallo-depent_PP-like"/>
</dbReference>
<dbReference type="EnsemblBacteria" id="BAC90932">
    <property type="protein sequence ID" value="BAC90932"/>
    <property type="gene ID" value="BAC90932"/>
</dbReference>
<dbReference type="Gene3D" id="2.60.40.380">
    <property type="entry name" value="Purple acid phosphatase-like, N-terminal"/>
    <property type="match status" value="1"/>
</dbReference>
<dbReference type="EMBL" id="BA000045">
    <property type="protein sequence ID" value="BAC90932.1"/>
    <property type="molecule type" value="Genomic_DNA"/>
</dbReference>
<dbReference type="RefSeq" id="WP_011142984.1">
    <property type="nucleotide sequence ID" value="NC_005125.1"/>
</dbReference>
<name>Q7NCI8_GLOVI</name>
<organism evidence="3 4">
    <name type="scientific">Gloeobacter violaceus (strain ATCC 29082 / PCC 7421)</name>
    <dbReference type="NCBI Taxonomy" id="251221"/>
    <lineage>
        <taxon>Bacteria</taxon>
        <taxon>Bacillati</taxon>
        <taxon>Cyanobacteriota</taxon>
        <taxon>Cyanophyceae</taxon>
        <taxon>Gloeobacterales</taxon>
        <taxon>Gloeobacteraceae</taxon>
        <taxon>Gloeobacter</taxon>
    </lineage>
</organism>
<reference evidence="3 4" key="2">
    <citation type="journal article" date="2003" name="DNA Res.">
        <title>Complete genome structure of Gloeobacter violaceus PCC 7421, a cyanobacterium that lacks thylakoids (supplement).</title>
        <authorList>
            <person name="Nakamura Y."/>
            <person name="Kaneko T."/>
            <person name="Sato S."/>
            <person name="Mimuro M."/>
            <person name="Miyashita H."/>
            <person name="Tsuchiya T."/>
            <person name="Sasamoto S."/>
            <person name="Watanabe A."/>
            <person name="Kawashima K."/>
            <person name="Kishida Y."/>
            <person name="Kiyokawa C."/>
            <person name="Kohara M."/>
            <person name="Matsumoto M."/>
            <person name="Matsuno A."/>
            <person name="Nakazaki N."/>
            <person name="Shimpo S."/>
            <person name="Takeuchi C."/>
            <person name="Yamada M."/>
            <person name="Tabata S."/>
        </authorList>
    </citation>
    <scope>NUCLEOTIDE SEQUENCE [LARGE SCALE GENOMIC DNA]</scope>
    <source>
        <strain evidence="4">ATCC 29082 / PCC 7421</strain>
    </source>
</reference>
<keyword evidence="4" id="KW-1185">Reference proteome</keyword>
<accession>Q7NCI8</accession>
<feature type="domain" description="PhoD-like phosphatase metallophosphatase" evidence="1">
    <location>
        <begin position="139"/>
        <end position="516"/>
    </location>
</feature>
<dbReference type="PANTHER" id="PTHR43606">
    <property type="entry name" value="PHOSPHATASE, PUTATIVE (AFU_ORTHOLOGUE AFUA_6G08710)-RELATED"/>
    <property type="match status" value="1"/>
</dbReference>
<dbReference type="HOGENOM" id="CLU_015982_2_1_3"/>
<sequence length="547" mass="60874">MFNRRTVIKGALVAPALLLSVNPRRRAAAQGADDYGVASGDPRSDGVVLWTRVPEAFQNGGPLTVHFEVSLTEDFASVVLQGSVTTDAGHDFTVKMRTGGLEPFTRYYYRFTTDTGYTSVTGRTKTAPDPDSSIEQLTFAYVSCQDYTQGFYTVYAAICQDDDADYCIHLGDNIYETGDAGFQNGQVREDTIGGGEARTLEEYRAKYKLYLSDPDFREVRRLFCWIHLWDDHEVFNNYAGRDLVSEEQKARQLAGYTAFLEYLPVEPVTPLTVVDDKAVVRLYRKLSFGALADLFVLDLRQFRDGVVCASDFLSPGCPELEDPARTMLGYQQRSWLKKNLLGSQARWKVLLNEMMLVRFVAFDIGTDGRPTGKPPRFFGRPRRVEGDIVSEANGLTLYINLDAWDGYPAERTELLSFIADKQIRNVVVWTGDIHNCYAGVLKPDFTDPASPSVAVEVVGGSVSSAGVFELLGGLIDPTPLAAPLLQQSNPYIEYVDLKYHVYTKAVLTRESMQVSYRAVETITETVSASFTLQSFTIPDGESQLLPS</sequence>